<evidence type="ECO:0000313" key="2">
    <source>
        <dbReference type="EMBL" id="OAY77415.1"/>
    </source>
</evidence>
<reference evidence="2 3" key="1">
    <citation type="journal article" date="2016" name="DNA Res.">
        <title>The draft genome of MD-2 pineapple using hybrid error correction of long reads.</title>
        <authorList>
            <person name="Redwan R.M."/>
            <person name="Saidin A."/>
            <person name="Kumar S.V."/>
        </authorList>
    </citation>
    <scope>NUCLEOTIDE SEQUENCE [LARGE SCALE GENOMIC DNA]</scope>
    <source>
        <strain evidence="3">cv. MD2</strain>
        <tissue evidence="2">Leaf</tissue>
    </source>
</reference>
<proteinExistence type="predicted"/>
<sequence>MYSCASRASHRCTVVSPNTLPGQTRRPDPNGASLKSEPIMLTSSSRNRSGRKAHGSFHMDPSWVMAHMFTIAVVPAGTKNLSTWASQTANLAQESRGPGGCILRVSLTTAWRYRSFGISASDTGDFKFHSN</sequence>
<evidence type="ECO:0000313" key="3">
    <source>
        <dbReference type="Proteomes" id="UP000092600"/>
    </source>
</evidence>
<feature type="region of interest" description="Disordered" evidence="1">
    <location>
        <begin position="15"/>
        <end position="55"/>
    </location>
</feature>
<accession>A0A199VKZ6</accession>
<dbReference type="EMBL" id="LSRQ01001546">
    <property type="protein sequence ID" value="OAY77415.1"/>
    <property type="molecule type" value="Genomic_DNA"/>
</dbReference>
<organism evidence="2 3">
    <name type="scientific">Ananas comosus</name>
    <name type="common">Pineapple</name>
    <name type="synonym">Ananas ananas</name>
    <dbReference type="NCBI Taxonomy" id="4615"/>
    <lineage>
        <taxon>Eukaryota</taxon>
        <taxon>Viridiplantae</taxon>
        <taxon>Streptophyta</taxon>
        <taxon>Embryophyta</taxon>
        <taxon>Tracheophyta</taxon>
        <taxon>Spermatophyta</taxon>
        <taxon>Magnoliopsida</taxon>
        <taxon>Liliopsida</taxon>
        <taxon>Poales</taxon>
        <taxon>Bromeliaceae</taxon>
        <taxon>Bromelioideae</taxon>
        <taxon>Ananas</taxon>
    </lineage>
</organism>
<name>A0A199VKZ6_ANACO</name>
<dbReference type="Proteomes" id="UP000092600">
    <property type="component" value="Unassembled WGS sequence"/>
</dbReference>
<evidence type="ECO:0000256" key="1">
    <source>
        <dbReference type="SAM" id="MobiDB-lite"/>
    </source>
</evidence>
<protein>
    <submittedName>
        <fullName evidence="2">Uncharacterized protein</fullName>
    </submittedName>
</protein>
<dbReference type="AlphaFoldDB" id="A0A199VKZ6"/>
<comment type="caution">
    <text evidence="2">The sequence shown here is derived from an EMBL/GenBank/DDBJ whole genome shotgun (WGS) entry which is preliminary data.</text>
</comment>
<gene>
    <name evidence="2" type="ORF">ACMD2_23197</name>
</gene>